<keyword evidence="2" id="KW-1133">Transmembrane helix</keyword>
<protein>
    <submittedName>
        <fullName evidence="3">Uncharacterized protein</fullName>
    </submittedName>
</protein>
<gene>
    <name evidence="3" type="ORF">METZ01_LOCUS63994</name>
</gene>
<dbReference type="AlphaFoldDB" id="A0A381T4M1"/>
<proteinExistence type="predicted"/>
<keyword evidence="2" id="KW-0812">Transmembrane</keyword>
<evidence type="ECO:0000256" key="1">
    <source>
        <dbReference type="SAM" id="MobiDB-lite"/>
    </source>
</evidence>
<feature type="region of interest" description="Disordered" evidence="1">
    <location>
        <begin position="121"/>
        <end position="142"/>
    </location>
</feature>
<keyword evidence="2" id="KW-0472">Membrane</keyword>
<accession>A0A381T4M1</accession>
<name>A0A381T4M1_9ZZZZ</name>
<feature type="compositionally biased region" description="Low complexity" evidence="1">
    <location>
        <begin position="125"/>
        <end position="137"/>
    </location>
</feature>
<feature type="transmembrane region" description="Helical" evidence="2">
    <location>
        <begin position="7"/>
        <end position="26"/>
    </location>
</feature>
<reference evidence="3" key="1">
    <citation type="submission" date="2018-05" db="EMBL/GenBank/DDBJ databases">
        <authorList>
            <person name="Lanie J.A."/>
            <person name="Ng W.-L."/>
            <person name="Kazmierczak K.M."/>
            <person name="Andrzejewski T.M."/>
            <person name="Davidsen T.M."/>
            <person name="Wayne K.J."/>
            <person name="Tettelin H."/>
            <person name="Glass J.I."/>
            <person name="Rusch D."/>
            <person name="Podicherti R."/>
            <person name="Tsui H.-C.T."/>
            <person name="Winkler M.E."/>
        </authorList>
    </citation>
    <scope>NUCLEOTIDE SEQUENCE</scope>
</reference>
<evidence type="ECO:0000256" key="2">
    <source>
        <dbReference type="SAM" id="Phobius"/>
    </source>
</evidence>
<dbReference type="EMBL" id="UINC01004019">
    <property type="protein sequence ID" value="SVA11140.1"/>
    <property type="molecule type" value="Genomic_DNA"/>
</dbReference>
<organism evidence="3">
    <name type="scientific">marine metagenome</name>
    <dbReference type="NCBI Taxonomy" id="408172"/>
    <lineage>
        <taxon>unclassified sequences</taxon>
        <taxon>metagenomes</taxon>
        <taxon>ecological metagenomes</taxon>
    </lineage>
</organism>
<sequence length="437" mass="48843">MNLQRLLLISIVANLVCLAGLFWMLADRQQPPAQLGSPVAAAAGRAPGQAVPVERIVREVEPFHWSQIEADDYQTYVENLRRIGCPEETIRDLVKQDLDKLYDQRKADILSKAPARKEYWKTGNPSALSRPSSATSSQMAQLDREKNEVLGDLFGSQGMAAINRPNPLARARSQSKSGYAMDFIPEETKAELNTLEREFGSELLKKMAQGATDAQDMAEIRRMRTERDDRIATMLTPEQKMEYDLRKSPTAANMRLQMDGFDPSEDEFRDIFAARKAFDNEHGVVPGSSISPADAEIRQLAEQEMNNQIRTSLGDDRFQDYLRQTDYDYKSIHKITQRQGLGENISAQVYQMKGGAEELAREIRMNTGLSIEERQMQLGQIQNETSISIESLIGGQGAAALQTQAGGRNWLNNIGRVNPLPIVKPTFQVITGGTPNP</sequence>
<evidence type="ECO:0000313" key="3">
    <source>
        <dbReference type="EMBL" id="SVA11140.1"/>
    </source>
</evidence>